<feature type="compositionally biased region" description="Polar residues" evidence="2">
    <location>
        <begin position="139"/>
        <end position="158"/>
    </location>
</feature>
<protein>
    <recommendedName>
        <fullName evidence="7">LysM domain-containing protein</fullName>
    </recommendedName>
</protein>
<feature type="domain" description="LysM" evidence="3">
    <location>
        <begin position="12"/>
        <end position="56"/>
    </location>
</feature>
<feature type="domain" description="MucBP" evidence="4">
    <location>
        <begin position="246"/>
        <end position="305"/>
    </location>
</feature>
<gene>
    <name evidence="5" type="ORF">CI088_09130</name>
</gene>
<feature type="compositionally biased region" description="Basic and acidic residues" evidence="2">
    <location>
        <begin position="75"/>
        <end position="84"/>
    </location>
</feature>
<organism evidence="5 6">
    <name type="scientific">Enterococcus plantarum</name>
    <dbReference type="NCBI Taxonomy" id="1077675"/>
    <lineage>
        <taxon>Bacteria</taxon>
        <taxon>Bacillati</taxon>
        <taxon>Bacillota</taxon>
        <taxon>Bacilli</taxon>
        <taxon>Lactobacillales</taxon>
        <taxon>Enterococcaceae</taxon>
        <taxon>Enterococcus</taxon>
    </lineage>
</organism>
<comment type="caution">
    <text evidence="5">The sequence shown here is derived from an EMBL/GenBank/DDBJ whole genome shotgun (WGS) entry which is preliminary data.</text>
</comment>
<feature type="domain" description="MucBP" evidence="4">
    <location>
        <begin position="529"/>
        <end position="588"/>
    </location>
</feature>
<dbReference type="Pfam" id="PF06458">
    <property type="entry name" value="MucBP"/>
    <property type="match status" value="5"/>
</dbReference>
<feature type="compositionally biased region" description="Low complexity" evidence="2">
    <location>
        <begin position="110"/>
        <end position="138"/>
    </location>
</feature>
<dbReference type="Gene3D" id="3.10.20.320">
    <property type="entry name" value="Putative peptidoglycan bound protein (lpxtg motif)"/>
    <property type="match status" value="5"/>
</dbReference>
<name>A0A2W3YZH6_9ENTE</name>
<reference evidence="5 6" key="1">
    <citation type="submission" date="2017-11" db="EMBL/GenBank/DDBJ databases">
        <title>Draft genome sequence of Enterococcus plantarum TRW2 strain isolated from lettuce.</title>
        <authorList>
            <person name="Kim E.B."/>
            <person name="Marco M.L."/>
            <person name="Williams T.R."/>
            <person name="You I.H."/>
        </authorList>
    </citation>
    <scope>NUCLEOTIDE SEQUENCE [LARGE SCALE GENOMIC DNA]</scope>
    <source>
        <strain evidence="5 6">TRW2</strain>
    </source>
</reference>
<dbReference type="Gene3D" id="1.20.1270.70">
    <property type="entry name" value="Designed single chain three-helix bundle"/>
    <property type="match status" value="1"/>
</dbReference>
<accession>A0A2W3YZH6</accession>
<evidence type="ECO:0000256" key="1">
    <source>
        <dbReference type="ARBA" id="ARBA00022737"/>
    </source>
</evidence>
<sequence>MQSKIKTDDGQYTFQNGDTFWVIGNAINIKPEKLMEMNGFTQGQQYTVPVGTVIKWDGNHVTVTDTQGNIVSDKVVSETDKIDPTKPVAGQNSDEQKNPVVIDSNGNVANNQTNTNSNQNPTGNSTTQNNPTGNNSTGKSNQSNTGNNSGRGNINKPTNPEKPVTPEVKKFAVSVVYKDTEGNILGKDADVKIEEGRQFTATAKTFEGFTLQGQPTQTVKVNADKVITFTYKKNTETTIPAEKFEVTIQYLNENGDTVANTNHVTVEDGGEYTAHAETVEGYTLTGDSTQTITVTANTTITFNYTKNENPVEKFDVIVEFIDENGKRIADEEVTNDIEKGQVFTATAKTFDGYTLDGETTQTITVTGNTTIKFTYIKDVAPVNKFNVTVNYVDTLGNLLSVDEPVEVEEGKKFTTTAKTIEGYTLIGDTTQTITVKWDTTVIFTYEKNEEPIVVDKTALQTLVDNIKDTTKNNYTDESWIAFETSLGLAQAILNDAEATQAEVDQSKINLQQAFDNLVENTPEVNKFMVTVEHKDTEGNVLETEAPVEVEDGKQFKANAGTFTGYILQGADSQTITVSADTTITFVYEKMK</sequence>
<evidence type="ECO:0008006" key="7">
    <source>
        <dbReference type="Google" id="ProtNLM"/>
    </source>
</evidence>
<dbReference type="RefSeq" id="WP_111247954.1">
    <property type="nucleotide sequence ID" value="NZ_PIEU01000072.1"/>
</dbReference>
<evidence type="ECO:0000259" key="3">
    <source>
        <dbReference type="Pfam" id="PF01476"/>
    </source>
</evidence>
<feature type="domain" description="MucBP" evidence="4">
    <location>
        <begin position="386"/>
        <end position="446"/>
    </location>
</feature>
<keyword evidence="1" id="KW-0677">Repeat</keyword>
<dbReference type="InterPro" id="IPR018392">
    <property type="entry name" value="LysM"/>
</dbReference>
<feature type="domain" description="MucBP" evidence="4">
    <location>
        <begin position="316"/>
        <end position="375"/>
    </location>
</feature>
<dbReference type="InterPro" id="IPR009459">
    <property type="entry name" value="MucBP_dom"/>
</dbReference>
<feature type="domain" description="MucBP" evidence="4">
    <location>
        <begin position="173"/>
        <end position="232"/>
    </location>
</feature>
<dbReference type="AlphaFoldDB" id="A0A2W3YZH6"/>
<evidence type="ECO:0000313" key="5">
    <source>
        <dbReference type="EMBL" id="PZL73026.1"/>
    </source>
</evidence>
<evidence type="ECO:0000256" key="2">
    <source>
        <dbReference type="SAM" id="MobiDB-lite"/>
    </source>
</evidence>
<dbReference type="Proteomes" id="UP000249828">
    <property type="component" value="Unassembled WGS sequence"/>
</dbReference>
<dbReference type="Pfam" id="PF07554">
    <property type="entry name" value="FIVAR"/>
    <property type="match status" value="1"/>
</dbReference>
<proteinExistence type="predicted"/>
<evidence type="ECO:0000313" key="6">
    <source>
        <dbReference type="Proteomes" id="UP000249828"/>
    </source>
</evidence>
<keyword evidence="6" id="KW-1185">Reference proteome</keyword>
<dbReference type="EMBL" id="PIEU01000072">
    <property type="protein sequence ID" value="PZL73026.1"/>
    <property type="molecule type" value="Genomic_DNA"/>
</dbReference>
<feature type="region of interest" description="Disordered" evidence="2">
    <location>
        <begin position="74"/>
        <end position="166"/>
    </location>
</feature>
<dbReference type="Pfam" id="PF01476">
    <property type="entry name" value="LysM"/>
    <property type="match status" value="1"/>
</dbReference>
<evidence type="ECO:0000259" key="4">
    <source>
        <dbReference type="Pfam" id="PF06458"/>
    </source>
</evidence>